<sequence>MSAVSVVSTVGGVCARSAKKAATALGAETALSAVRFTYGTAEATVPDVVALRLAGRRLDRHERLAARVLGVRHIVQAGATTALASPTCYRLGAGVDALHALSMVGLAAVDRRRRRLALTETVTASAMALAGLYAAGRAGKGRSASQAGGAGQVVSSPASPASRSPRP</sequence>
<reference evidence="2 3" key="1">
    <citation type="submission" date="2020-07" db="EMBL/GenBank/DDBJ databases">
        <title>Sequencing the genomes of 1000 actinobacteria strains.</title>
        <authorList>
            <person name="Klenk H.-P."/>
        </authorList>
    </citation>
    <scope>NUCLEOTIDE SEQUENCE [LARGE SCALE GENOMIC DNA]</scope>
    <source>
        <strain evidence="2 3">DSM 18448</strain>
    </source>
</reference>
<keyword evidence="3" id="KW-1185">Reference proteome</keyword>
<evidence type="ECO:0000313" key="2">
    <source>
        <dbReference type="EMBL" id="NYH90092.1"/>
    </source>
</evidence>
<evidence type="ECO:0000256" key="1">
    <source>
        <dbReference type="SAM" id="MobiDB-lite"/>
    </source>
</evidence>
<accession>A0A852ZEE8</accession>
<evidence type="ECO:0000313" key="3">
    <source>
        <dbReference type="Proteomes" id="UP000579605"/>
    </source>
</evidence>
<proteinExistence type="predicted"/>
<dbReference type="Proteomes" id="UP000579605">
    <property type="component" value="Unassembled WGS sequence"/>
</dbReference>
<name>A0A852ZEE8_9ACTN</name>
<comment type="caution">
    <text evidence="2">The sequence shown here is derived from an EMBL/GenBank/DDBJ whole genome shotgun (WGS) entry which is preliminary data.</text>
</comment>
<dbReference type="RefSeq" id="WP_179787709.1">
    <property type="nucleotide sequence ID" value="NZ_BAAARR010000024.1"/>
</dbReference>
<gene>
    <name evidence="2" type="ORF">F4554_002730</name>
</gene>
<dbReference type="AlphaFoldDB" id="A0A852ZEE8"/>
<protein>
    <submittedName>
        <fullName evidence="2">Uncharacterized protein</fullName>
    </submittedName>
</protein>
<feature type="region of interest" description="Disordered" evidence="1">
    <location>
        <begin position="140"/>
        <end position="167"/>
    </location>
</feature>
<organism evidence="2 3">
    <name type="scientific">Actinopolymorpha rutila</name>
    <dbReference type="NCBI Taxonomy" id="446787"/>
    <lineage>
        <taxon>Bacteria</taxon>
        <taxon>Bacillati</taxon>
        <taxon>Actinomycetota</taxon>
        <taxon>Actinomycetes</taxon>
        <taxon>Propionibacteriales</taxon>
        <taxon>Actinopolymorphaceae</taxon>
        <taxon>Actinopolymorpha</taxon>
    </lineage>
</organism>
<dbReference type="EMBL" id="JACBZH010000001">
    <property type="protein sequence ID" value="NYH90092.1"/>
    <property type="molecule type" value="Genomic_DNA"/>
</dbReference>